<dbReference type="AlphaFoldDB" id="A0A2U1SWC4"/>
<accession>A0A2U1SWC4</accession>
<proteinExistence type="predicted"/>
<dbReference type="EMBL" id="PUIV01000001">
    <property type="protein sequence ID" value="PWB95898.1"/>
    <property type="molecule type" value="Genomic_DNA"/>
</dbReference>
<dbReference type="Proteomes" id="UP000245137">
    <property type="component" value="Unassembled WGS sequence"/>
</dbReference>
<name>A0A2U1SWC4_METSR</name>
<dbReference type="InterPro" id="IPR013785">
    <property type="entry name" value="Aldolase_TIM"/>
</dbReference>
<dbReference type="GO" id="GO:0005737">
    <property type="term" value="C:cytoplasm"/>
    <property type="evidence" value="ECO:0007669"/>
    <property type="project" value="TreeGrafter"/>
</dbReference>
<reference evidence="4 5" key="1">
    <citation type="journal article" date="2018" name="Appl. Microbiol. Biotechnol.">
        <title>Co-cultivation of the strictly anaerobic methanogen Methanosarcina barkeri with aerobic methanotrophs in an oxygen-limited membrane bioreactor.</title>
        <authorList>
            <person name="In 't Zandt M.H."/>
            <person name="van den Bosch T.J.M."/>
            <person name="Rijkers R."/>
            <person name="van Kessel M.A.H.J."/>
            <person name="Jetten M.S.M."/>
            <person name="Welte C.U."/>
        </authorList>
    </citation>
    <scope>NUCLEOTIDE SEQUENCE [LARGE SCALE GENOMIC DNA]</scope>
    <source>
        <strain evidence="4 5">DSM 17706</strain>
    </source>
</reference>
<evidence type="ECO:0000313" key="4">
    <source>
        <dbReference type="EMBL" id="PWB95898.1"/>
    </source>
</evidence>
<dbReference type="CDD" id="cd00564">
    <property type="entry name" value="TMP_TenI"/>
    <property type="match status" value="1"/>
</dbReference>
<gene>
    <name evidence="4" type="ORF">C5689_02055</name>
</gene>
<feature type="domain" description="Thiamine phosphate synthase/TenI" evidence="3">
    <location>
        <begin position="12"/>
        <end position="190"/>
    </location>
</feature>
<dbReference type="GO" id="GO:0004789">
    <property type="term" value="F:thiamine-phosphate diphosphorylase activity"/>
    <property type="evidence" value="ECO:0007669"/>
    <property type="project" value="TreeGrafter"/>
</dbReference>
<evidence type="ECO:0000256" key="1">
    <source>
        <dbReference type="ARBA" id="ARBA00004948"/>
    </source>
</evidence>
<sequence>MTQAQSEDFARLYLATPRLAEVEAFLPRLAAALAAAEVASLLLRLDNLEGSAAERAVGAIAEITQPAGVALLIEGDPELVSRCGADGLHLPYDEKRLAAASKRLSPDYIVGVGGLSTRDEAMRAGEAGADYLLFGDVGENGAPPPLEWTAERVAWWAEIFNTPCVAFARSLAEVGPLSAAGAEFVLLAEAVWDDPRGPAEAVRDAARLAREAGR</sequence>
<keyword evidence="2" id="KW-0784">Thiamine biosynthesis</keyword>
<dbReference type="InterPro" id="IPR022998">
    <property type="entry name" value="ThiamineP_synth_TenI"/>
</dbReference>
<comment type="pathway">
    <text evidence="1">Cofactor biosynthesis; thiamine diphosphate biosynthesis.</text>
</comment>
<protein>
    <submittedName>
        <fullName evidence="4">Thiamine phosphate synthase</fullName>
    </submittedName>
</protein>
<dbReference type="PANTHER" id="PTHR20857">
    <property type="entry name" value="THIAMINE-PHOSPHATE PYROPHOSPHORYLASE"/>
    <property type="match status" value="1"/>
</dbReference>
<dbReference type="Pfam" id="PF02581">
    <property type="entry name" value="TMP-TENI"/>
    <property type="match status" value="1"/>
</dbReference>
<comment type="caution">
    <text evidence="4">The sequence shown here is derived from an EMBL/GenBank/DDBJ whole genome shotgun (WGS) entry which is preliminary data.</text>
</comment>
<organism evidence="4 5">
    <name type="scientific">Methylosinus sporium</name>
    <dbReference type="NCBI Taxonomy" id="428"/>
    <lineage>
        <taxon>Bacteria</taxon>
        <taxon>Pseudomonadati</taxon>
        <taxon>Pseudomonadota</taxon>
        <taxon>Alphaproteobacteria</taxon>
        <taxon>Hyphomicrobiales</taxon>
        <taxon>Methylocystaceae</taxon>
        <taxon>Methylosinus</taxon>
    </lineage>
</organism>
<dbReference type="PANTHER" id="PTHR20857:SF23">
    <property type="entry name" value="THIAMINE BIOSYNTHETIC BIFUNCTIONAL ENZYME"/>
    <property type="match status" value="1"/>
</dbReference>
<evidence type="ECO:0000313" key="5">
    <source>
        <dbReference type="Proteomes" id="UP000245137"/>
    </source>
</evidence>
<evidence type="ECO:0000259" key="3">
    <source>
        <dbReference type="Pfam" id="PF02581"/>
    </source>
</evidence>
<dbReference type="RefSeq" id="WP_108915566.1">
    <property type="nucleotide sequence ID" value="NZ_BGJY01000001.1"/>
</dbReference>
<dbReference type="Gene3D" id="3.20.20.70">
    <property type="entry name" value="Aldolase class I"/>
    <property type="match status" value="1"/>
</dbReference>
<dbReference type="InterPro" id="IPR036206">
    <property type="entry name" value="ThiamineP_synth_sf"/>
</dbReference>
<dbReference type="OrthoDB" id="7159061at2"/>
<dbReference type="GO" id="GO:0009228">
    <property type="term" value="P:thiamine biosynthetic process"/>
    <property type="evidence" value="ECO:0007669"/>
    <property type="project" value="UniProtKB-KW"/>
</dbReference>
<evidence type="ECO:0000256" key="2">
    <source>
        <dbReference type="ARBA" id="ARBA00022977"/>
    </source>
</evidence>
<dbReference type="SUPFAM" id="SSF51391">
    <property type="entry name" value="Thiamin phosphate synthase"/>
    <property type="match status" value="1"/>
</dbReference>
<keyword evidence="5" id="KW-1185">Reference proteome</keyword>